<keyword evidence="9 14" id="KW-0472">Membrane</keyword>
<dbReference type="GO" id="GO:0005385">
    <property type="term" value="F:zinc ion transmembrane transporter activity"/>
    <property type="evidence" value="ECO:0007669"/>
    <property type="project" value="TreeGrafter"/>
</dbReference>
<evidence type="ECO:0000256" key="7">
    <source>
        <dbReference type="ARBA" id="ARBA00022989"/>
    </source>
</evidence>
<evidence type="ECO:0000256" key="1">
    <source>
        <dbReference type="ARBA" id="ARBA00004424"/>
    </source>
</evidence>
<evidence type="ECO:0000256" key="10">
    <source>
        <dbReference type="ARBA" id="ARBA00036307"/>
    </source>
</evidence>
<keyword evidence="16" id="KW-1185">Reference proteome</keyword>
<evidence type="ECO:0000313" key="16">
    <source>
        <dbReference type="Proteomes" id="UP001054945"/>
    </source>
</evidence>
<organism evidence="15 16">
    <name type="scientific">Caerostris extrusa</name>
    <name type="common">Bark spider</name>
    <name type="synonym">Caerostris bankana</name>
    <dbReference type="NCBI Taxonomy" id="172846"/>
    <lineage>
        <taxon>Eukaryota</taxon>
        <taxon>Metazoa</taxon>
        <taxon>Ecdysozoa</taxon>
        <taxon>Arthropoda</taxon>
        <taxon>Chelicerata</taxon>
        <taxon>Arachnida</taxon>
        <taxon>Araneae</taxon>
        <taxon>Araneomorphae</taxon>
        <taxon>Entelegynae</taxon>
        <taxon>Araneoidea</taxon>
        <taxon>Araneidae</taxon>
        <taxon>Caerostris</taxon>
    </lineage>
</organism>
<evidence type="ECO:0000256" key="13">
    <source>
        <dbReference type="ARBA" id="ARBA00042778"/>
    </source>
</evidence>
<dbReference type="AlphaFoldDB" id="A0AAV4S7U0"/>
<gene>
    <name evidence="15" type="primary">SLC39A3</name>
    <name evidence="15" type="ORF">CEXT_698501</name>
</gene>
<evidence type="ECO:0000256" key="2">
    <source>
        <dbReference type="ARBA" id="ARBA00022448"/>
    </source>
</evidence>
<keyword evidence="4 14" id="KW-0812">Transmembrane</keyword>
<sequence>MKSYELLPGMPIIRVQLLSLLGLFVGMVLSFLLPYWWVNRKPDLFGGVKYELLVSLANCFSGGVFMATFFVGLMPEVRNLFTEVFKDYKVETYFPIAEFVIFLGFLVALGIEQSVLEHKEKKAMYSSVPSVANEENNKSERNTPPVSCALKEICDTNNLDYDSDNSARSPIKICNNRSDSESIMGSPVKFHNDSHHGHGHSHDIRQILQGENGIRLGMLLVSLGIHSLFEGLALGLQTSVPILVNLVVGVAVHELLVAFAMGVNISRLHLPVSTALKFAVLFSASIPIGQIVGPKRALRVVLKGIGQHASVWEEPVLSFSTDLRASNHLVSVIR</sequence>
<proteinExistence type="predicted"/>
<evidence type="ECO:0000256" key="14">
    <source>
        <dbReference type="SAM" id="Phobius"/>
    </source>
</evidence>
<evidence type="ECO:0000313" key="15">
    <source>
        <dbReference type="EMBL" id="GIY28817.1"/>
    </source>
</evidence>
<feature type="transmembrane region" description="Helical" evidence="14">
    <location>
        <begin position="216"/>
        <end position="236"/>
    </location>
</feature>
<dbReference type="GO" id="GO:0016324">
    <property type="term" value="C:apical plasma membrane"/>
    <property type="evidence" value="ECO:0007669"/>
    <property type="project" value="UniProtKB-SubCell"/>
</dbReference>
<comment type="subcellular location">
    <subcellularLocation>
        <location evidence="1">Apical cell membrane</location>
        <topology evidence="1">Multi-pass membrane protein</topology>
    </subcellularLocation>
</comment>
<keyword evidence="8" id="KW-0406">Ion transport</keyword>
<dbReference type="InterPro" id="IPR003689">
    <property type="entry name" value="ZIP"/>
</dbReference>
<evidence type="ECO:0000256" key="3">
    <source>
        <dbReference type="ARBA" id="ARBA00022475"/>
    </source>
</evidence>
<keyword evidence="2" id="KW-0813">Transport</keyword>
<feature type="transmembrane region" description="Helical" evidence="14">
    <location>
        <begin position="275"/>
        <end position="293"/>
    </location>
</feature>
<evidence type="ECO:0000256" key="6">
    <source>
        <dbReference type="ARBA" id="ARBA00022906"/>
    </source>
</evidence>
<keyword evidence="7 14" id="KW-1133">Transmembrane helix</keyword>
<keyword evidence="6" id="KW-0864">Zinc transport</keyword>
<name>A0AAV4S7U0_CAEEX</name>
<comment type="caution">
    <text evidence="15">The sequence shown here is derived from an EMBL/GenBank/DDBJ whole genome shotgun (WGS) entry which is preliminary data.</text>
</comment>
<evidence type="ECO:0000256" key="5">
    <source>
        <dbReference type="ARBA" id="ARBA00022833"/>
    </source>
</evidence>
<evidence type="ECO:0000256" key="4">
    <source>
        <dbReference type="ARBA" id="ARBA00022692"/>
    </source>
</evidence>
<evidence type="ECO:0000256" key="9">
    <source>
        <dbReference type="ARBA" id="ARBA00023136"/>
    </source>
</evidence>
<feature type="transmembrane region" description="Helical" evidence="14">
    <location>
        <begin position="12"/>
        <end position="38"/>
    </location>
</feature>
<feature type="transmembrane region" description="Helical" evidence="14">
    <location>
        <begin position="93"/>
        <end position="111"/>
    </location>
</feature>
<dbReference type="Proteomes" id="UP001054945">
    <property type="component" value="Unassembled WGS sequence"/>
</dbReference>
<feature type="transmembrane region" description="Helical" evidence="14">
    <location>
        <begin position="50"/>
        <end position="73"/>
    </location>
</feature>
<comment type="catalytic activity">
    <reaction evidence="10">
        <text>Zn(2+)(in) = Zn(2+)(out)</text>
        <dbReference type="Rhea" id="RHEA:29351"/>
        <dbReference type="ChEBI" id="CHEBI:29105"/>
    </reaction>
    <physiologicalReaction direction="left-to-right" evidence="10">
        <dbReference type="Rhea" id="RHEA:29352"/>
    </physiologicalReaction>
</comment>
<dbReference type="PANTHER" id="PTHR11040">
    <property type="entry name" value="ZINC/IRON TRANSPORTER"/>
    <property type="match status" value="1"/>
</dbReference>
<protein>
    <recommendedName>
        <fullName evidence="11">Zinc transporter ZIP3</fullName>
    </recommendedName>
    <alternativeName>
        <fullName evidence="13">Solute carrier family 39 member 3</fullName>
    </alternativeName>
    <alternativeName>
        <fullName evidence="12">Zrt- and Irt-like protein 3</fullName>
    </alternativeName>
</protein>
<dbReference type="Pfam" id="PF02535">
    <property type="entry name" value="Zip"/>
    <property type="match status" value="1"/>
</dbReference>
<dbReference type="EMBL" id="BPLR01008987">
    <property type="protein sequence ID" value="GIY28817.1"/>
    <property type="molecule type" value="Genomic_DNA"/>
</dbReference>
<reference evidence="15 16" key="1">
    <citation type="submission" date="2021-06" db="EMBL/GenBank/DDBJ databases">
        <title>Caerostris extrusa draft genome.</title>
        <authorList>
            <person name="Kono N."/>
            <person name="Arakawa K."/>
        </authorList>
    </citation>
    <scope>NUCLEOTIDE SEQUENCE [LARGE SCALE GENOMIC DNA]</scope>
</reference>
<evidence type="ECO:0000256" key="11">
    <source>
        <dbReference type="ARBA" id="ARBA00039395"/>
    </source>
</evidence>
<accession>A0AAV4S7U0</accession>
<keyword evidence="5" id="KW-0862">Zinc</keyword>
<evidence type="ECO:0000256" key="12">
    <source>
        <dbReference type="ARBA" id="ARBA00041702"/>
    </source>
</evidence>
<feature type="transmembrane region" description="Helical" evidence="14">
    <location>
        <begin position="242"/>
        <end position="263"/>
    </location>
</feature>
<dbReference type="PANTHER" id="PTHR11040:SF221">
    <property type="entry name" value="ZINC TRANSPORTER ZIP3"/>
    <property type="match status" value="1"/>
</dbReference>
<keyword evidence="3" id="KW-1003">Cell membrane</keyword>
<evidence type="ECO:0000256" key="8">
    <source>
        <dbReference type="ARBA" id="ARBA00023065"/>
    </source>
</evidence>